<dbReference type="AlphaFoldDB" id="A0A3N1KXT0"/>
<evidence type="ECO:0000256" key="9">
    <source>
        <dbReference type="ARBA" id="ARBA00023239"/>
    </source>
</evidence>
<dbReference type="SUPFAM" id="SSF52016">
    <property type="entry name" value="LeuD/IlvD-like"/>
    <property type="match status" value="1"/>
</dbReference>
<comment type="catalytic activity">
    <reaction evidence="1">
        <text>(2R,3S)-3-isopropylmalate = (2S)-2-isopropylmalate</text>
        <dbReference type="Rhea" id="RHEA:32287"/>
        <dbReference type="ChEBI" id="CHEBI:1178"/>
        <dbReference type="ChEBI" id="CHEBI:35121"/>
        <dbReference type="EC" id="4.2.1.33"/>
    </reaction>
</comment>
<dbReference type="InterPro" id="IPR015928">
    <property type="entry name" value="Aconitase/3IPM_dehydase_swvl"/>
</dbReference>
<keyword evidence="13" id="KW-1185">Reference proteome</keyword>
<comment type="caution">
    <text evidence="12">The sequence shown here is derived from an EMBL/GenBank/DDBJ whole genome shotgun (WGS) entry which is preliminary data.</text>
</comment>
<comment type="similarity">
    <text evidence="4">Belongs to the LeuD family. LeuD type 1 subfamily.</text>
</comment>
<evidence type="ECO:0000256" key="6">
    <source>
        <dbReference type="ARBA" id="ARBA00011998"/>
    </source>
</evidence>
<dbReference type="InterPro" id="IPR000573">
    <property type="entry name" value="AconitaseA/IPMdHydase_ssu_swvl"/>
</dbReference>
<dbReference type="Gene3D" id="3.20.19.10">
    <property type="entry name" value="Aconitase, domain 4"/>
    <property type="match status" value="1"/>
</dbReference>
<dbReference type="OrthoDB" id="9777465at2"/>
<dbReference type="GO" id="GO:0009316">
    <property type="term" value="C:3-isopropylmalate dehydratase complex"/>
    <property type="evidence" value="ECO:0007669"/>
    <property type="project" value="InterPro"/>
</dbReference>
<keyword evidence="9" id="KW-0456">Lyase</keyword>
<dbReference type="InterPro" id="IPR050075">
    <property type="entry name" value="LeuD"/>
</dbReference>
<dbReference type="EMBL" id="RJKX01000017">
    <property type="protein sequence ID" value="ROP83108.1"/>
    <property type="molecule type" value="Genomic_DNA"/>
</dbReference>
<accession>A0A3N1KXT0</accession>
<evidence type="ECO:0000313" key="12">
    <source>
        <dbReference type="EMBL" id="ROP83108.1"/>
    </source>
</evidence>
<dbReference type="RefSeq" id="WP_123694079.1">
    <property type="nucleotide sequence ID" value="NZ_AP019700.1"/>
</dbReference>
<evidence type="ECO:0000256" key="4">
    <source>
        <dbReference type="ARBA" id="ARBA00009845"/>
    </source>
</evidence>
<reference evidence="12 13" key="1">
    <citation type="submission" date="2018-11" db="EMBL/GenBank/DDBJ databases">
        <title>Genomic Encyclopedia of Type Strains, Phase IV (KMG-IV): sequencing the most valuable type-strain genomes for metagenomic binning, comparative biology and taxonomic classification.</title>
        <authorList>
            <person name="Goeker M."/>
        </authorList>
    </citation>
    <scope>NUCLEOTIDE SEQUENCE [LARGE SCALE GENOMIC DNA]</scope>
    <source>
        <strain evidence="12 13">DSM 5900</strain>
    </source>
</reference>
<dbReference type="NCBIfam" id="NF002458">
    <property type="entry name" value="PRK01641.1"/>
    <property type="match status" value="1"/>
</dbReference>
<comment type="subunit">
    <text evidence="5">Heterodimer of LeuC and LeuD.</text>
</comment>
<dbReference type="UniPathway" id="UPA00048">
    <property type="reaction ID" value="UER00071"/>
</dbReference>
<evidence type="ECO:0000256" key="3">
    <source>
        <dbReference type="ARBA" id="ARBA00004729"/>
    </source>
</evidence>
<dbReference type="CDD" id="cd01577">
    <property type="entry name" value="IPMI_Swivel"/>
    <property type="match status" value="1"/>
</dbReference>
<keyword evidence="7" id="KW-0432">Leucine biosynthesis</keyword>
<dbReference type="InterPro" id="IPR004431">
    <property type="entry name" value="3-IsopropMal_deHydase_ssu"/>
</dbReference>
<dbReference type="Pfam" id="PF00694">
    <property type="entry name" value="Aconitase_C"/>
    <property type="match status" value="1"/>
</dbReference>
<evidence type="ECO:0000313" key="13">
    <source>
        <dbReference type="Proteomes" id="UP000278222"/>
    </source>
</evidence>
<evidence type="ECO:0000256" key="7">
    <source>
        <dbReference type="ARBA" id="ARBA00022430"/>
    </source>
</evidence>
<evidence type="ECO:0000259" key="11">
    <source>
        <dbReference type="Pfam" id="PF00694"/>
    </source>
</evidence>
<dbReference type="Proteomes" id="UP000278222">
    <property type="component" value="Unassembled WGS sequence"/>
</dbReference>
<dbReference type="EC" id="4.2.1.33" evidence="6"/>
<evidence type="ECO:0000256" key="1">
    <source>
        <dbReference type="ARBA" id="ARBA00000491"/>
    </source>
</evidence>
<gene>
    <name evidence="12" type="ORF">EDC65_4638</name>
</gene>
<evidence type="ECO:0000256" key="10">
    <source>
        <dbReference type="ARBA" id="ARBA00023304"/>
    </source>
</evidence>
<dbReference type="GO" id="GO:0003861">
    <property type="term" value="F:3-isopropylmalate dehydratase activity"/>
    <property type="evidence" value="ECO:0007669"/>
    <property type="project" value="UniProtKB-EC"/>
</dbReference>
<dbReference type="PANTHER" id="PTHR43345:SF5">
    <property type="entry name" value="3-ISOPROPYLMALATE DEHYDRATASE SMALL SUBUNIT"/>
    <property type="match status" value="1"/>
</dbReference>
<name>A0A3N1KXT0_9PROT</name>
<dbReference type="NCBIfam" id="TIGR00171">
    <property type="entry name" value="leuD"/>
    <property type="match status" value="1"/>
</dbReference>
<dbReference type="PANTHER" id="PTHR43345">
    <property type="entry name" value="3-ISOPROPYLMALATE DEHYDRATASE SMALL SUBUNIT 2-RELATED-RELATED"/>
    <property type="match status" value="1"/>
</dbReference>
<evidence type="ECO:0000256" key="5">
    <source>
        <dbReference type="ARBA" id="ARBA00011271"/>
    </source>
</evidence>
<dbReference type="GO" id="GO:0009098">
    <property type="term" value="P:L-leucine biosynthetic process"/>
    <property type="evidence" value="ECO:0007669"/>
    <property type="project" value="UniProtKB-UniPathway"/>
</dbReference>
<proteinExistence type="inferred from homology"/>
<sequence>MRAFTRLTAVAAALPEADIDTDRIIPARFVDRRPQDGLADCLFHDERFDGAGQERADFALNRPAWRDAGILVAGANFGCGSSREHAIFALLDYGIRAVLSPGASEIFANNAFENGLLMVTLPPDTVARLLTLLQARPGHRLTVDLERQVVADSDGTEAPFAIDPRRRRCLLEGLDTLSLTLRMTDRIAAFEARHPG</sequence>
<dbReference type="InterPro" id="IPR033940">
    <property type="entry name" value="IPMI_Swivel"/>
</dbReference>
<evidence type="ECO:0000256" key="2">
    <source>
        <dbReference type="ARBA" id="ARBA00002695"/>
    </source>
</evidence>
<organism evidence="12 13">
    <name type="scientific">Stella humosa</name>
    <dbReference type="NCBI Taxonomy" id="94"/>
    <lineage>
        <taxon>Bacteria</taxon>
        <taxon>Pseudomonadati</taxon>
        <taxon>Pseudomonadota</taxon>
        <taxon>Alphaproteobacteria</taxon>
        <taxon>Rhodospirillales</taxon>
        <taxon>Stellaceae</taxon>
        <taxon>Stella</taxon>
    </lineage>
</organism>
<keyword evidence="8" id="KW-0028">Amino-acid biosynthesis</keyword>
<keyword evidence="10" id="KW-0100">Branched-chain amino acid biosynthesis</keyword>
<comment type="function">
    <text evidence="2">Catalyzes the isomerization between 2-isopropylmalate and 3-isopropylmalate, via the formation of 2-isopropylmaleate.</text>
</comment>
<protein>
    <recommendedName>
        <fullName evidence="6">3-isopropylmalate dehydratase</fullName>
        <ecNumber evidence="6">4.2.1.33</ecNumber>
    </recommendedName>
</protein>
<feature type="domain" description="Aconitase A/isopropylmalate dehydratase small subunit swivel" evidence="11">
    <location>
        <begin position="1"/>
        <end position="122"/>
    </location>
</feature>
<evidence type="ECO:0000256" key="8">
    <source>
        <dbReference type="ARBA" id="ARBA00022605"/>
    </source>
</evidence>
<comment type="pathway">
    <text evidence="3">Amino-acid biosynthesis; L-leucine biosynthesis; L-leucine from 3-methyl-2-oxobutanoate: step 2/4.</text>
</comment>